<dbReference type="HOGENOM" id="CLU_1248881_0_0_9"/>
<dbReference type="RefSeq" id="WP_008790574.1">
    <property type="nucleotide sequence ID" value="NZ_AKCB01000001.1"/>
</dbReference>
<evidence type="ECO:0000256" key="2">
    <source>
        <dbReference type="SAM" id="Phobius"/>
    </source>
</evidence>
<dbReference type="STRING" id="100884.GCA_000269565_00629"/>
<feature type="compositionally biased region" description="Low complexity" evidence="1">
    <location>
        <begin position="177"/>
        <end position="186"/>
    </location>
</feature>
<feature type="region of interest" description="Disordered" evidence="1">
    <location>
        <begin position="41"/>
        <end position="119"/>
    </location>
</feature>
<keyword evidence="2" id="KW-0472">Membrane</keyword>
<feature type="compositionally biased region" description="Basic and acidic residues" evidence="1">
    <location>
        <begin position="41"/>
        <end position="50"/>
    </location>
</feature>
<keyword evidence="2" id="KW-1133">Transmembrane helix</keyword>
<keyword evidence="2" id="KW-0812">Transmembrane</keyword>
<gene>
    <name evidence="3" type="ORF">HMPREF9488_03492</name>
</gene>
<comment type="caution">
    <text evidence="3">The sequence shown here is derived from an EMBL/GenBank/DDBJ whole genome shotgun (WGS) entry which is preliminary data.</text>
</comment>
<dbReference type="GeneID" id="78228528"/>
<evidence type="ECO:0000313" key="4">
    <source>
        <dbReference type="Proteomes" id="UP000003157"/>
    </source>
</evidence>
<dbReference type="EMBL" id="ADKX01000049">
    <property type="protein sequence ID" value="EFW03210.1"/>
    <property type="molecule type" value="Genomic_DNA"/>
</dbReference>
<feature type="transmembrane region" description="Helical" evidence="2">
    <location>
        <begin position="127"/>
        <end position="152"/>
    </location>
</feature>
<proteinExistence type="predicted"/>
<reference evidence="3 4" key="1">
    <citation type="submission" date="2010-12" db="EMBL/GenBank/DDBJ databases">
        <title>The Genome Sequence of Coprobacillus sp. strain 29_1.</title>
        <authorList>
            <consortium name="The Broad Institute Genome Sequencing Platform"/>
            <person name="Earl A."/>
            <person name="Ward D."/>
            <person name="Feldgarden M."/>
            <person name="Gevers D."/>
            <person name="Daigneault M."/>
            <person name="Sibley C.D."/>
            <person name="White A."/>
            <person name="Strauss J."/>
            <person name="Allen-Vercoe E."/>
            <person name="Young S.K."/>
            <person name="Zeng Q."/>
            <person name="Gargeya S."/>
            <person name="Fitzgerald M."/>
            <person name="Haas B."/>
            <person name="Abouelleil A."/>
            <person name="Alvarado L."/>
            <person name="Arachchi H.M."/>
            <person name="Berlin A."/>
            <person name="Brown A."/>
            <person name="Chapman S.B."/>
            <person name="Chen Z."/>
            <person name="Dunbar C."/>
            <person name="Freedman E."/>
            <person name="Gearin G."/>
            <person name="Gellesch M."/>
            <person name="Goldberg J."/>
            <person name="Griggs A."/>
            <person name="Gujja S."/>
            <person name="Heilman E."/>
            <person name="Heiman D."/>
            <person name="Howarth C."/>
            <person name="Larson L."/>
            <person name="Lui A."/>
            <person name="MacDonald P.J.P."/>
            <person name="Mehta T."/>
            <person name="Montmayeur A."/>
            <person name="Murphy C."/>
            <person name="Neiman D."/>
            <person name="Pearson M."/>
            <person name="Priest M."/>
            <person name="Roberts A."/>
            <person name="Saif S."/>
            <person name="Shea T."/>
            <person name="Shenoy N."/>
            <person name="Sisk P."/>
            <person name="Stolte C."/>
            <person name="Sykes S."/>
            <person name="White J."/>
            <person name="Yandava C."/>
            <person name="Nusbaum C."/>
            <person name="Birren B."/>
        </authorList>
    </citation>
    <scope>NUCLEOTIDE SEQUENCE [LARGE SCALE GENOMIC DNA]</scope>
    <source>
        <strain evidence="3 4">29_1</strain>
    </source>
</reference>
<feature type="region of interest" description="Disordered" evidence="1">
    <location>
        <begin position="1"/>
        <end position="21"/>
    </location>
</feature>
<dbReference type="Proteomes" id="UP000003157">
    <property type="component" value="Unassembled WGS sequence"/>
</dbReference>
<evidence type="ECO:0000313" key="3">
    <source>
        <dbReference type="EMBL" id="EFW03210.1"/>
    </source>
</evidence>
<feature type="region of interest" description="Disordered" evidence="1">
    <location>
        <begin position="169"/>
        <end position="221"/>
    </location>
</feature>
<organism evidence="3 4">
    <name type="scientific">Coprobacillus cateniformis</name>
    <dbReference type="NCBI Taxonomy" id="100884"/>
    <lineage>
        <taxon>Bacteria</taxon>
        <taxon>Bacillati</taxon>
        <taxon>Bacillota</taxon>
        <taxon>Erysipelotrichia</taxon>
        <taxon>Erysipelotrichales</taxon>
        <taxon>Coprobacillaceae</taxon>
        <taxon>Coprobacillus</taxon>
    </lineage>
</organism>
<protein>
    <submittedName>
        <fullName evidence="3">Uncharacterized protein</fullName>
    </submittedName>
</protein>
<keyword evidence="4" id="KW-1185">Reference proteome</keyword>
<dbReference type="eggNOG" id="ENOG503335Z">
    <property type="taxonomic scope" value="Bacteria"/>
</dbReference>
<dbReference type="AlphaFoldDB" id="E7GFE9"/>
<accession>E7GFE9</accession>
<feature type="compositionally biased region" description="Basic residues" evidence="1">
    <location>
        <begin position="95"/>
        <end position="119"/>
    </location>
</feature>
<feature type="compositionally biased region" description="Low complexity" evidence="1">
    <location>
        <begin position="195"/>
        <end position="210"/>
    </location>
</feature>
<sequence length="221" mass="26047">MAQKRFVFDDEKETVQTQQSLSQIDQYENYKHSEEKKIIDKKETISKIPKDSFSPQYSMKETREEPIPTMIHKKTKPQQTKLIETSKEEQPRNRSYSKKPRQKVKKKTKKKTKNKTKVIKEKKHRSWFSTLILFFISLCIIAGICVGGYVAYQYYLKQQDQINNLQNQLQDQEKTPTQDPPVQDTPQDPEEQKPPQENQPTETPETTPQETPEDNRDALTD</sequence>
<evidence type="ECO:0000256" key="1">
    <source>
        <dbReference type="SAM" id="MobiDB-lite"/>
    </source>
</evidence>
<name>E7GFE9_9FIRM</name>